<gene>
    <name evidence="2" type="ORF">IEQ31_34560</name>
</gene>
<comment type="caution">
    <text evidence="2">The sequence shown here is derived from an EMBL/GenBank/DDBJ whole genome shotgun (WGS) entry which is preliminary data.</text>
</comment>
<keyword evidence="3" id="KW-1185">Reference proteome</keyword>
<feature type="compositionally biased region" description="Polar residues" evidence="1">
    <location>
        <begin position="11"/>
        <end position="20"/>
    </location>
</feature>
<feature type="region of interest" description="Disordered" evidence="1">
    <location>
        <begin position="1"/>
        <end position="20"/>
    </location>
</feature>
<dbReference type="Proteomes" id="UP000653231">
    <property type="component" value="Unassembled WGS sequence"/>
</dbReference>
<evidence type="ECO:0000256" key="1">
    <source>
        <dbReference type="SAM" id="MobiDB-lite"/>
    </source>
</evidence>
<proteinExistence type="predicted"/>
<dbReference type="RefSeq" id="WP_191055373.1">
    <property type="nucleotide sequence ID" value="NZ_JACXRZ010000046.1"/>
</dbReference>
<evidence type="ECO:0000313" key="3">
    <source>
        <dbReference type="Proteomes" id="UP000653231"/>
    </source>
</evidence>
<sequence length="65" mass="6971">MPRRRHKRPEQSSPNTGSQRWQILQAAAAVGRFVIEGVRALADAELMAKLGHLIRGLLDGGGPGA</sequence>
<name>A0ABR8LBL4_9ACTN</name>
<evidence type="ECO:0008006" key="4">
    <source>
        <dbReference type="Google" id="ProtNLM"/>
    </source>
</evidence>
<protein>
    <recommendedName>
        <fullName evidence="4">TetR family transcriptional regulator</fullName>
    </recommendedName>
</protein>
<reference evidence="2 3" key="1">
    <citation type="submission" date="2020-09" db="EMBL/GenBank/DDBJ databases">
        <title>Actinomycete isolated from the Camponotus japonicus Mayr.</title>
        <authorList>
            <person name="Gong X."/>
        </authorList>
    </citation>
    <scope>NUCLEOTIDE SEQUENCE [LARGE SCALE GENOMIC DNA]</scope>
    <source>
        <strain evidence="2 3">2C-HV3</strain>
    </source>
</reference>
<accession>A0ABR8LBL4</accession>
<evidence type="ECO:0000313" key="2">
    <source>
        <dbReference type="EMBL" id="MBD3148267.1"/>
    </source>
</evidence>
<organism evidence="2 3">
    <name type="scientific">Microbispora bryophytorum subsp. camponoti</name>
    <dbReference type="NCBI Taxonomy" id="1677852"/>
    <lineage>
        <taxon>Bacteria</taxon>
        <taxon>Bacillati</taxon>
        <taxon>Actinomycetota</taxon>
        <taxon>Actinomycetes</taxon>
        <taxon>Streptosporangiales</taxon>
        <taxon>Streptosporangiaceae</taxon>
        <taxon>Microbispora</taxon>
    </lineage>
</organism>
<dbReference type="EMBL" id="JACXRZ010000046">
    <property type="protein sequence ID" value="MBD3148267.1"/>
    <property type="molecule type" value="Genomic_DNA"/>
</dbReference>